<accession>A0A2U1PG18</accession>
<name>A0A2U1PG18_ARTAN</name>
<dbReference type="PANTHER" id="PTHR33070">
    <property type="entry name" value="OS06G0725500 PROTEIN"/>
    <property type="match status" value="1"/>
</dbReference>
<dbReference type="OrthoDB" id="1701699at2759"/>
<dbReference type="EMBL" id="PKPP01001203">
    <property type="protein sequence ID" value="PWA84689.1"/>
    <property type="molecule type" value="Genomic_DNA"/>
</dbReference>
<dbReference type="GO" id="GO:0048364">
    <property type="term" value="P:root development"/>
    <property type="evidence" value="ECO:0007669"/>
    <property type="project" value="InterPro"/>
</dbReference>
<comment type="caution">
    <text evidence="1">The sequence shown here is derived from an EMBL/GenBank/DDBJ whole genome shotgun (WGS) entry which is preliminary data.</text>
</comment>
<evidence type="ECO:0000313" key="2">
    <source>
        <dbReference type="Proteomes" id="UP000245207"/>
    </source>
</evidence>
<evidence type="ECO:0000313" key="1">
    <source>
        <dbReference type="EMBL" id="PWA84689.1"/>
    </source>
</evidence>
<dbReference type="InterPro" id="IPR004320">
    <property type="entry name" value="BPS1_pln"/>
</dbReference>
<dbReference type="PANTHER" id="PTHR33070:SF109">
    <property type="entry name" value="DOMAIN PROTEIN, PUTATIVE (DUF241)-RELATED"/>
    <property type="match status" value="1"/>
</dbReference>
<keyword evidence="2" id="KW-1185">Reference proteome</keyword>
<dbReference type="Pfam" id="PF03087">
    <property type="entry name" value="BPS1"/>
    <property type="match status" value="1"/>
</dbReference>
<proteinExistence type="predicted"/>
<gene>
    <name evidence="1" type="ORF">CTI12_AA157370</name>
</gene>
<dbReference type="STRING" id="35608.A0A2U1PG18"/>
<dbReference type="Proteomes" id="UP000245207">
    <property type="component" value="Unassembled WGS sequence"/>
</dbReference>
<dbReference type="AlphaFoldDB" id="A0A2U1PG18"/>
<organism evidence="1 2">
    <name type="scientific">Artemisia annua</name>
    <name type="common">Sweet wormwood</name>
    <dbReference type="NCBI Taxonomy" id="35608"/>
    <lineage>
        <taxon>Eukaryota</taxon>
        <taxon>Viridiplantae</taxon>
        <taxon>Streptophyta</taxon>
        <taxon>Embryophyta</taxon>
        <taxon>Tracheophyta</taxon>
        <taxon>Spermatophyta</taxon>
        <taxon>Magnoliopsida</taxon>
        <taxon>eudicotyledons</taxon>
        <taxon>Gunneridae</taxon>
        <taxon>Pentapetalae</taxon>
        <taxon>asterids</taxon>
        <taxon>campanulids</taxon>
        <taxon>Asterales</taxon>
        <taxon>Asteraceae</taxon>
        <taxon>Asteroideae</taxon>
        <taxon>Anthemideae</taxon>
        <taxon>Artemisiinae</taxon>
        <taxon>Artemisia</taxon>
    </lineage>
</organism>
<reference evidence="1 2" key="1">
    <citation type="journal article" date="2018" name="Mol. Plant">
        <title>The genome of Artemisia annua provides insight into the evolution of Asteraceae family and artemisinin biosynthesis.</title>
        <authorList>
            <person name="Shen Q."/>
            <person name="Zhang L."/>
            <person name="Liao Z."/>
            <person name="Wang S."/>
            <person name="Yan T."/>
            <person name="Shi P."/>
            <person name="Liu M."/>
            <person name="Fu X."/>
            <person name="Pan Q."/>
            <person name="Wang Y."/>
            <person name="Lv Z."/>
            <person name="Lu X."/>
            <person name="Zhang F."/>
            <person name="Jiang W."/>
            <person name="Ma Y."/>
            <person name="Chen M."/>
            <person name="Hao X."/>
            <person name="Li L."/>
            <person name="Tang Y."/>
            <person name="Lv G."/>
            <person name="Zhou Y."/>
            <person name="Sun X."/>
            <person name="Brodelius P.E."/>
            <person name="Rose J.K.C."/>
            <person name="Tang K."/>
        </authorList>
    </citation>
    <scope>NUCLEOTIDE SEQUENCE [LARGE SCALE GENOMIC DNA]</scope>
    <source>
        <strain evidence="2">cv. Huhao1</strain>
        <tissue evidence="1">Leaf</tissue>
    </source>
</reference>
<evidence type="ECO:0008006" key="3">
    <source>
        <dbReference type="Google" id="ProtNLM"/>
    </source>
</evidence>
<dbReference type="GO" id="GO:0048367">
    <property type="term" value="P:shoot system development"/>
    <property type="evidence" value="ECO:0007669"/>
    <property type="project" value="InterPro"/>
</dbReference>
<protein>
    <recommendedName>
        <fullName evidence="3">BYPASS-related protein</fullName>
    </recommendedName>
</protein>
<sequence>MAAASKFSIKSQTKSISMPCRSHPTTFHIEELLNKIKTTSGEAASADAICSSLSLMTTLYKYMDNLLTSSTTQILISHEQNKKWIDELVDESVKFLDICGNVRDMLSETKDHCRDLYSALRRRKGDSNIKNIITKYNCFRKKMKKKVKGLVANLKHVDNMVTGFGSVVVDSDNHQLAAVIRAVVGVSEVTIMVLESLLTFFCVPVSKPNRWSVVVSKLTHKGRVACEEQPEQGVVNELESIDAALKVLCKYESSCDMSDVQIAQCRLDRLGAEIESMESGLESVFRCLVRTRVFLLNIISQ</sequence>